<reference evidence="1" key="1">
    <citation type="submission" date="2006-10" db="EMBL/GenBank/DDBJ databases">
        <authorList>
            <person name="Amadeo P."/>
            <person name="Zhao Q."/>
            <person name="Wortman J."/>
            <person name="Fraser-Liggett C."/>
            <person name="Carlton J."/>
        </authorList>
    </citation>
    <scope>NUCLEOTIDE SEQUENCE</scope>
    <source>
        <strain evidence="1">G3</strain>
    </source>
</reference>
<dbReference type="SMR" id="A2FDQ7"/>
<name>A2FDQ7_TRIV3</name>
<protein>
    <submittedName>
        <fullName evidence="1">Uncharacterized protein</fullName>
    </submittedName>
</protein>
<evidence type="ECO:0000313" key="1">
    <source>
        <dbReference type="EMBL" id="EAX96957.1"/>
    </source>
</evidence>
<dbReference type="RefSeq" id="XP_001309887.1">
    <property type="nucleotide sequence ID" value="XM_001309886.1"/>
</dbReference>
<organism evidence="1 2">
    <name type="scientific">Trichomonas vaginalis (strain ATCC PRA-98 / G3)</name>
    <dbReference type="NCBI Taxonomy" id="412133"/>
    <lineage>
        <taxon>Eukaryota</taxon>
        <taxon>Metamonada</taxon>
        <taxon>Parabasalia</taxon>
        <taxon>Trichomonadida</taxon>
        <taxon>Trichomonadidae</taxon>
        <taxon>Trichomonas</taxon>
    </lineage>
</organism>
<reference evidence="1" key="2">
    <citation type="journal article" date="2007" name="Science">
        <title>Draft genome sequence of the sexually transmitted pathogen Trichomonas vaginalis.</title>
        <authorList>
            <person name="Carlton J.M."/>
            <person name="Hirt R.P."/>
            <person name="Silva J.C."/>
            <person name="Delcher A.L."/>
            <person name="Schatz M."/>
            <person name="Zhao Q."/>
            <person name="Wortman J.R."/>
            <person name="Bidwell S.L."/>
            <person name="Alsmark U.C.M."/>
            <person name="Besteiro S."/>
            <person name="Sicheritz-Ponten T."/>
            <person name="Noel C.J."/>
            <person name="Dacks J.B."/>
            <person name="Foster P.G."/>
            <person name="Simillion C."/>
            <person name="Van de Peer Y."/>
            <person name="Miranda-Saavedra D."/>
            <person name="Barton G.J."/>
            <person name="Westrop G.D."/>
            <person name="Mueller S."/>
            <person name="Dessi D."/>
            <person name="Fiori P.L."/>
            <person name="Ren Q."/>
            <person name="Paulsen I."/>
            <person name="Zhang H."/>
            <person name="Bastida-Corcuera F.D."/>
            <person name="Simoes-Barbosa A."/>
            <person name="Brown M.T."/>
            <person name="Hayes R.D."/>
            <person name="Mukherjee M."/>
            <person name="Okumura C.Y."/>
            <person name="Schneider R."/>
            <person name="Smith A.J."/>
            <person name="Vanacova S."/>
            <person name="Villalvazo M."/>
            <person name="Haas B.J."/>
            <person name="Pertea M."/>
            <person name="Feldblyum T.V."/>
            <person name="Utterback T.R."/>
            <person name="Shu C.L."/>
            <person name="Osoegawa K."/>
            <person name="de Jong P.J."/>
            <person name="Hrdy I."/>
            <person name="Horvathova L."/>
            <person name="Zubacova Z."/>
            <person name="Dolezal P."/>
            <person name="Malik S.B."/>
            <person name="Logsdon J.M. Jr."/>
            <person name="Henze K."/>
            <person name="Gupta A."/>
            <person name="Wang C.C."/>
            <person name="Dunne R.L."/>
            <person name="Upcroft J.A."/>
            <person name="Upcroft P."/>
            <person name="White O."/>
            <person name="Salzberg S.L."/>
            <person name="Tang P."/>
            <person name="Chiu C.-H."/>
            <person name="Lee Y.-S."/>
            <person name="Embley T.M."/>
            <person name="Coombs G.H."/>
            <person name="Mottram J.C."/>
            <person name="Tachezy J."/>
            <person name="Fraser-Liggett C.M."/>
            <person name="Johnson P.J."/>
        </authorList>
    </citation>
    <scope>NUCLEOTIDE SEQUENCE [LARGE SCALE GENOMIC DNA]</scope>
    <source>
        <strain evidence="1">G3</strain>
    </source>
</reference>
<sequence>MSKEAGYNLQKLTNVTDNLFIQYVRVAYLTLLPNQLQEYFQILISHFSHRLHTDAGNEIISGLCRVMNLEKAGEIFEQNGFIRQLPFKQKQYTTQLLDFLFFLVNKAPNCFDDKAAAQIALLVEQEPRKCLTLLAFYAQQYDKIRDPMPFLDILFHESKNFRSSDCIADYISLLIWLLRQYPRFAEERLEHCWSYLLDMLTITTASHICMIYNGLCAVYEINPEKVKKFGIPSEAIACHVQHRSTQQATLSLLIRYPPPPDAKYIEQIILILTEIATYDEKATLLLLELAMEESNCKILVNNSEWMCRSLPRTLDTLRLFGVVILHESLRPAIVECPNTIAFFMSLLQVNSVGVCNAVCTIMKRLPLTVEFVFSLSSSGFLAGYFGEAREISEKKSVESSAQMSVQLSALRLLDTLARVRFVQEFMDMIPLVVDLCRTGKELALPASAVAVRLVRYPKCAKEMKARKLDEFYKQPIADPRVKKYGDKFLAVLSKIESQLSQ</sequence>
<dbReference type="InterPro" id="IPR016024">
    <property type="entry name" value="ARM-type_fold"/>
</dbReference>
<dbReference type="KEGG" id="tva:4754734"/>
<proteinExistence type="predicted"/>
<dbReference type="VEuPathDB" id="TrichDB:TVAG_414380"/>
<accession>A2FDQ7</accession>
<dbReference type="SUPFAM" id="SSF48371">
    <property type="entry name" value="ARM repeat"/>
    <property type="match status" value="1"/>
</dbReference>
<evidence type="ECO:0000313" key="2">
    <source>
        <dbReference type="Proteomes" id="UP000001542"/>
    </source>
</evidence>
<dbReference type="OrthoDB" id="10538310at2759"/>
<dbReference type="InParanoid" id="A2FDQ7"/>
<dbReference type="EMBL" id="DS113736">
    <property type="protein sequence ID" value="EAX96957.1"/>
    <property type="molecule type" value="Genomic_DNA"/>
</dbReference>
<dbReference type="Proteomes" id="UP000001542">
    <property type="component" value="Unassembled WGS sequence"/>
</dbReference>
<gene>
    <name evidence="1" type="ORF">TVAG_414380</name>
</gene>
<dbReference type="AlphaFoldDB" id="A2FDQ7"/>
<keyword evidence="2" id="KW-1185">Reference proteome</keyword>
<dbReference type="VEuPathDB" id="TrichDB:TVAGG3_0563100"/>